<reference evidence="3" key="1">
    <citation type="journal article" date="2019" name="Int. J. Syst. Evol. Microbiol.">
        <title>The Global Catalogue of Microorganisms (GCM) 10K type strain sequencing project: providing services to taxonomists for standard genome sequencing and annotation.</title>
        <authorList>
            <consortium name="The Broad Institute Genomics Platform"/>
            <consortium name="The Broad Institute Genome Sequencing Center for Infectious Disease"/>
            <person name="Wu L."/>
            <person name="Ma J."/>
        </authorList>
    </citation>
    <scope>NUCLEOTIDE SEQUENCE [LARGE SCALE GENOMIC DNA]</scope>
    <source>
        <strain evidence="3">CGMCC 1.16275</strain>
    </source>
</reference>
<feature type="transmembrane region" description="Helical" evidence="1">
    <location>
        <begin position="38"/>
        <end position="57"/>
    </location>
</feature>
<sequence length="66" mass="6385">MSLVSAPALAQSSASKLSVASAARTSASAKGENLFGGGALVGVLVFAAVVAAIYFVADSSDEPNSP</sequence>
<name>A0ABW4HZA8_9SPHN</name>
<comment type="caution">
    <text evidence="2">The sequence shown here is derived from an EMBL/GenBank/DDBJ whole genome shotgun (WGS) entry which is preliminary data.</text>
</comment>
<gene>
    <name evidence="2" type="ORF">ACFSCW_03935</name>
</gene>
<evidence type="ECO:0000313" key="3">
    <source>
        <dbReference type="Proteomes" id="UP001597115"/>
    </source>
</evidence>
<keyword evidence="3" id="KW-1185">Reference proteome</keyword>
<proteinExistence type="predicted"/>
<dbReference type="RefSeq" id="WP_380887106.1">
    <property type="nucleotide sequence ID" value="NZ_JBHUDY010000001.1"/>
</dbReference>
<evidence type="ECO:0000256" key="1">
    <source>
        <dbReference type="SAM" id="Phobius"/>
    </source>
</evidence>
<dbReference type="Proteomes" id="UP001597115">
    <property type="component" value="Unassembled WGS sequence"/>
</dbReference>
<keyword evidence="1" id="KW-0812">Transmembrane</keyword>
<keyword evidence="1" id="KW-0472">Membrane</keyword>
<accession>A0ABW4HZA8</accession>
<dbReference type="EMBL" id="JBHUDY010000001">
    <property type="protein sequence ID" value="MFD1610946.1"/>
    <property type="molecule type" value="Genomic_DNA"/>
</dbReference>
<evidence type="ECO:0000313" key="2">
    <source>
        <dbReference type="EMBL" id="MFD1610946.1"/>
    </source>
</evidence>
<organism evidence="2 3">
    <name type="scientific">Sphingomonas tabacisoli</name>
    <dbReference type="NCBI Taxonomy" id="2249466"/>
    <lineage>
        <taxon>Bacteria</taxon>
        <taxon>Pseudomonadati</taxon>
        <taxon>Pseudomonadota</taxon>
        <taxon>Alphaproteobacteria</taxon>
        <taxon>Sphingomonadales</taxon>
        <taxon>Sphingomonadaceae</taxon>
        <taxon>Sphingomonas</taxon>
    </lineage>
</organism>
<keyword evidence="1" id="KW-1133">Transmembrane helix</keyword>
<protein>
    <submittedName>
        <fullName evidence="2">Uncharacterized protein</fullName>
    </submittedName>
</protein>